<evidence type="ECO:0000313" key="2">
    <source>
        <dbReference type="Proteomes" id="UP000053105"/>
    </source>
</evidence>
<proteinExistence type="predicted"/>
<keyword evidence="2" id="KW-1185">Reference proteome</keyword>
<gene>
    <name evidence="1" type="ORF">WN51_06350</name>
</gene>
<dbReference type="AlphaFoldDB" id="A0A0M8ZR00"/>
<reference evidence="1 2" key="1">
    <citation type="submission" date="2015-07" db="EMBL/GenBank/DDBJ databases">
        <title>The genome of Melipona quadrifasciata.</title>
        <authorList>
            <person name="Pan H."/>
            <person name="Kapheim K."/>
        </authorList>
    </citation>
    <scope>NUCLEOTIDE SEQUENCE [LARGE SCALE GENOMIC DNA]</scope>
    <source>
        <strain evidence="1">0111107301</strain>
        <tissue evidence="1">Whole body</tissue>
    </source>
</reference>
<protein>
    <submittedName>
        <fullName evidence="1">Uncharacterized protein</fullName>
    </submittedName>
</protein>
<dbReference type="Proteomes" id="UP000053105">
    <property type="component" value="Unassembled WGS sequence"/>
</dbReference>
<sequence>MKLNCNSSTLTECSIFNNSRARCGLRGARAGEHRRQYGYSSANIALPAQSDNQQRSHNGCATEVKQFGRKRMSPEPLEFSFTSTMLQKIEFNCELTLTKVEIFAKCCKMLRLDAQMNRLVDINRREIKIQMPWIVNDNLFKQLEIPINAPKFVEHSQLDRGRSDMCPRRDVAYTSIYTETGDQRNGDKFIHSLNESDTDRGWTPRVKAITTKEFLKTVPSQLTLIGIIHINSSLLLTKLMHSGIVFNPPKVNYKEFSDPLGSAKSLEGMWMDKSTEVDWTLRELPDKPQPSRIVQIGTFSRTTEGQLENTVGSIEEAYRRPTVTVIEEESANHVDFGYVQLFLTEKPKLPKEHRDEPLSSWRIAARHWPVTTENHPQLIVIGAVYSTFNREITKVATKLLPEFEEISQKCGTKFEALFLKGNARLNSTIEQDFVKFNDLYRSCKIRFYTSKRNSTKSALPVNKSGKLSLAFSIASFASTFLYSSRV</sequence>
<accession>A0A0M8ZR00</accession>
<name>A0A0M8ZR00_9HYME</name>
<organism evidence="1 2">
    <name type="scientific">Melipona quadrifasciata</name>
    <dbReference type="NCBI Taxonomy" id="166423"/>
    <lineage>
        <taxon>Eukaryota</taxon>
        <taxon>Metazoa</taxon>
        <taxon>Ecdysozoa</taxon>
        <taxon>Arthropoda</taxon>
        <taxon>Hexapoda</taxon>
        <taxon>Insecta</taxon>
        <taxon>Pterygota</taxon>
        <taxon>Neoptera</taxon>
        <taxon>Endopterygota</taxon>
        <taxon>Hymenoptera</taxon>
        <taxon>Apocrita</taxon>
        <taxon>Aculeata</taxon>
        <taxon>Apoidea</taxon>
        <taxon>Anthophila</taxon>
        <taxon>Apidae</taxon>
        <taxon>Melipona</taxon>
    </lineage>
</organism>
<evidence type="ECO:0000313" key="1">
    <source>
        <dbReference type="EMBL" id="KOX69350.1"/>
    </source>
</evidence>
<dbReference type="EMBL" id="KQ435894">
    <property type="protein sequence ID" value="KOX69350.1"/>
    <property type="molecule type" value="Genomic_DNA"/>
</dbReference>